<evidence type="ECO:0000259" key="2">
    <source>
        <dbReference type="Pfam" id="PF18945"/>
    </source>
</evidence>
<dbReference type="Pfam" id="PF05943">
    <property type="entry name" value="VipB"/>
    <property type="match status" value="1"/>
</dbReference>
<dbReference type="NCBIfam" id="TIGR03355">
    <property type="entry name" value="VI_chp_2"/>
    <property type="match status" value="1"/>
</dbReference>
<evidence type="ECO:0000313" key="3">
    <source>
        <dbReference type="EMBL" id="KPM82541.1"/>
    </source>
</evidence>
<dbReference type="Pfam" id="PF18945">
    <property type="entry name" value="VipB_2"/>
    <property type="match status" value="1"/>
</dbReference>
<dbReference type="InterPro" id="IPR044032">
    <property type="entry name" value="TssC1_C"/>
</dbReference>
<reference evidence="3 5" key="1">
    <citation type="submission" date="2015-09" db="EMBL/GenBank/DDBJ databases">
        <title>Draft Genome Sequence of Pseudoalteromonas lipolytica UCD-48B.</title>
        <authorList>
            <person name="Krusor M."/>
            <person name="Coil D.A."/>
            <person name="Lang J.M."/>
            <person name="Eisen J.A."/>
            <person name="Alexiev A."/>
        </authorList>
    </citation>
    <scope>NUCLEOTIDE SEQUENCE [LARGE SCALE GENOMIC DNA]</scope>
    <source>
        <strain evidence="3 5">UCD-48B</strain>
    </source>
</reference>
<feature type="domain" description="TssC1 C-terminal" evidence="2">
    <location>
        <begin position="393"/>
        <end position="504"/>
    </location>
</feature>
<dbReference type="InterPro" id="IPR044031">
    <property type="entry name" value="TssC1_N"/>
</dbReference>
<sequence length="508" mass="57338">MSMQEQLNVAAHTVEQAPLSTYENLCSMVDIAPVGDEIKLDTFRDAGNLAETRANERLTAAINVFLDMAGMSGEEVTRIDKLLLDDYIAKVDTIISQQLDQILHHPDFQKVESAWRSLRYLINRTPNNANIKIEMLDVDKETLRDDFEEAPDTTQSALYKHVYTSDYDTPGGEPVSTMVSNFEFDCSAPDVSLLQEISRVSAAAHCPFMGSVGPKFFLKESLDEVSKIQDIGSYMERAEFLRWKNFRESEDSRYIGLAFPRFLLRLPYGETNPIRNFNYQEDVNSQHHERYLWGNATFAFAANIIRSFHDNGWSVNIRGPQSGGKVENLPLHSFEAGKGSETKIPTEVLISETKELEFANQGFIPLSYYKNSDFACFFSANSAQKPQVLETAEATANARINSRLPYIFLVSRIAHYLKVLQRENIGSSKPRHELEQQLNDWLGALVTKMNNPDESLIATHPLKDAKVTVSEIPGNPGYYRVSTYIVPHFQVEGIDVRLALVGQMPGEK</sequence>
<dbReference type="InterPro" id="IPR010269">
    <property type="entry name" value="T6SS_TssC-like"/>
</dbReference>
<accession>A0A0P7EB47</accession>
<evidence type="ECO:0000313" key="6">
    <source>
        <dbReference type="Proteomes" id="UP001377972"/>
    </source>
</evidence>
<feature type="domain" description="TssC1 N-terminal" evidence="1">
    <location>
        <begin position="85"/>
        <end position="384"/>
    </location>
</feature>
<comment type="caution">
    <text evidence="3">The sequence shown here is derived from an EMBL/GenBank/DDBJ whole genome shotgun (WGS) entry which is preliminary data.</text>
</comment>
<dbReference type="PANTHER" id="PTHR35565:SF1">
    <property type="entry name" value="TYPE VI SECRETION SYSTEM CONTRACTILE SHEATH LARGE SUBUNIT"/>
    <property type="match status" value="1"/>
</dbReference>
<dbReference type="PANTHER" id="PTHR35565">
    <property type="entry name" value="CYTOPLASMIC PROTEIN-RELATED"/>
    <property type="match status" value="1"/>
</dbReference>
<name>A0A0P7EB47_9GAMM</name>
<evidence type="ECO:0000313" key="4">
    <source>
        <dbReference type="EMBL" id="MEJ6498407.1"/>
    </source>
</evidence>
<dbReference type="STRING" id="570156.AOG27_16350"/>
<dbReference type="OrthoDB" id="9764000at2"/>
<proteinExistence type="predicted"/>
<dbReference type="Proteomes" id="UP000050378">
    <property type="component" value="Unassembled WGS sequence"/>
</dbReference>
<keyword evidence="6" id="KW-1185">Reference proteome</keyword>
<dbReference type="RefSeq" id="WP_054554070.1">
    <property type="nucleotide sequence ID" value="NZ_JAQPZS010000030.1"/>
</dbReference>
<dbReference type="Proteomes" id="UP001377972">
    <property type="component" value="Unassembled WGS sequence"/>
</dbReference>
<gene>
    <name evidence="4" type="primary">tssC</name>
    <name evidence="3" type="ORF">AOG27_16350</name>
    <name evidence="4" type="ORF">PQI24_20425</name>
</gene>
<dbReference type="AlphaFoldDB" id="A0A0P7EB47"/>
<dbReference type="EMBL" id="LJTC01000011">
    <property type="protein sequence ID" value="KPM82541.1"/>
    <property type="molecule type" value="Genomic_DNA"/>
</dbReference>
<reference evidence="4 6" key="2">
    <citation type="submission" date="2023-01" db="EMBL/GenBank/DDBJ databases">
        <title>Trichodesmium-associated heterotrophic epibiont bacteria.</title>
        <authorList>
            <person name="Cleveland C.S."/>
            <person name="Webb E.A."/>
        </authorList>
    </citation>
    <scope>NUCLEOTIDE SEQUENCE [LARGE SCALE GENOMIC DNA]</scope>
    <source>
        <strain evidence="4 6">USCH2</strain>
    </source>
</reference>
<evidence type="ECO:0000259" key="1">
    <source>
        <dbReference type="Pfam" id="PF05943"/>
    </source>
</evidence>
<organism evidence="3 5">
    <name type="scientific">Pseudoalteromonas lipolytica</name>
    <dbReference type="NCBI Taxonomy" id="570156"/>
    <lineage>
        <taxon>Bacteria</taxon>
        <taxon>Pseudomonadati</taxon>
        <taxon>Pseudomonadota</taxon>
        <taxon>Gammaproteobacteria</taxon>
        <taxon>Alteromonadales</taxon>
        <taxon>Pseudoalteromonadaceae</taxon>
        <taxon>Pseudoalteromonas</taxon>
    </lineage>
</organism>
<dbReference type="PATRIC" id="fig|570156.3.peg.1199"/>
<protein>
    <submittedName>
        <fullName evidence="3">Type VI secretion protein</fullName>
    </submittedName>
    <submittedName>
        <fullName evidence="4">Type VI secretion system contractile sheath large subunit</fullName>
    </submittedName>
</protein>
<evidence type="ECO:0000313" key="5">
    <source>
        <dbReference type="Proteomes" id="UP000050378"/>
    </source>
</evidence>
<dbReference type="EMBL" id="JAQPZS010000030">
    <property type="protein sequence ID" value="MEJ6498407.1"/>
    <property type="molecule type" value="Genomic_DNA"/>
</dbReference>